<dbReference type="GO" id="GO:0030897">
    <property type="term" value="C:HOPS complex"/>
    <property type="evidence" value="ECO:0007669"/>
    <property type="project" value="TreeGrafter"/>
</dbReference>
<sequence>MDKQGSTMKEIEDQNAWRKYLEAGNFNLARKCAADNKTHLDFVLRKQCEKLMEDKKYVAAAEIYSMTEAPLEQVALKLQQVESRLALKTYLQKKLDKLESNERTRKTILVFWLLEILLTELDEAKCGSDKSDSSNACEEVLNILQKQKNVDLFYKFSSQMLDIVPEQLIDAWISMGPSLNPKSMLMTSFKCDKNADTAVHLIRYYEHCISRLNCNDTAIHNYLISLYARYAASKIMIYLQNEGKDLRNIRYEPKFALKICLEAKLCETSVFIYCIMNMFEDAMKLALTVVGHDLAKFVAKWPEEQETQRKLWLMFARDVIEKDNDVRNCVALLKSSDGLIKIQDLLPFFPDFATIDNFRDSLCDCLAEHSGTIKNLQLEMKEASDIAQQIKNDIHEANQRFVALKSREKCSSCNRLLSDQIFAFLCDHKFHRRCLVTELECLVDDETQQHIEDIESRIRRLEEKGDDAISTYSGNSLLKENESKIDELLQELDTILTSECPYCGFLSIESINKPFFMPSEYAEELKKWH</sequence>
<evidence type="ECO:0000256" key="5">
    <source>
        <dbReference type="PROSITE-ProRule" id="PRU01006"/>
    </source>
</evidence>
<organism evidence="8 9">
    <name type="scientific">Romanomermis culicivorax</name>
    <name type="common">Nematode worm</name>
    <dbReference type="NCBI Taxonomy" id="13658"/>
    <lineage>
        <taxon>Eukaryota</taxon>
        <taxon>Metazoa</taxon>
        <taxon>Ecdysozoa</taxon>
        <taxon>Nematoda</taxon>
        <taxon>Enoplea</taxon>
        <taxon>Dorylaimia</taxon>
        <taxon>Mermithida</taxon>
        <taxon>Mermithoidea</taxon>
        <taxon>Mermithidae</taxon>
        <taxon>Romanomermis</taxon>
    </lineage>
</organism>
<evidence type="ECO:0000256" key="1">
    <source>
        <dbReference type="ARBA" id="ARBA00004492"/>
    </source>
</evidence>
<dbReference type="GO" id="GO:0008333">
    <property type="term" value="P:endosome to lysosome transport"/>
    <property type="evidence" value="ECO:0007669"/>
    <property type="project" value="TreeGrafter"/>
</dbReference>
<dbReference type="GO" id="GO:0031902">
    <property type="term" value="C:late endosome membrane"/>
    <property type="evidence" value="ECO:0007669"/>
    <property type="project" value="UniProtKB-SubCell"/>
</dbReference>
<evidence type="ECO:0000256" key="2">
    <source>
        <dbReference type="ARBA" id="ARBA00022723"/>
    </source>
</evidence>
<evidence type="ECO:0000256" key="4">
    <source>
        <dbReference type="ARBA" id="ARBA00022833"/>
    </source>
</evidence>
<dbReference type="InterPro" id="IPR000547">
    <property type="entry name" value="Clathrin_H-chain/VPS_repeat"/>
</dbReference>
<dbReference type="WBParaSite" id="nRc.2.0.1.t22057-RA">
    <property type="protein sequence ID" value="nRc.2.0.1.t22057-RA"/>
    <property type="gene ID" value="nRc.2.0.1.g22057"/>
</dbReference>
<name>A0A915J6G2_ROMCU</name>
<proteinExistence type="predicted"/>
<dbReference type="GO" id="GO:0048284">
    <property type="term" value="P:organelle fusion"/>
    <property type="evidence" value="ECO:0007669"/>
    <property type="project" value="TreeGrafter"/>
</dbReference>
<dbReference type="GO" id="GO:0007032">
    <property type="term" value="P:endosome organization"/>
    <property type="evidence" value="ECO:0007669"/>
    <property type="project" value="TreeGrafter"/>
</dbReference>
<comment type="subcellular location">
    <subcellularLocation>
        <location evidence="1">Late endosome membrane</location>
        <topology evidence="1">Peripheral membrane protein</topology>
        <orientation evidence="1">Cytoplasmic side</orientation>
    </subcellularLocation>
</comment>
<keyword evidence="4" id="KW-0862">Zinc</keyword>
<dbReference type="GO" id="GO:0006904">
    <property type="term" value="P:vesicle docking involved in exocytosis"/>
    <property type="evidence" value="ECO:0007669"/>
    <property type="project" value="TreeGrafter"/>
</dbReference>
<dbReference type="GO" id="GO:0006886">
    <property type="term" value="P:intracellular protein transport"/>
    <property type="evidence" value="ECO:0007669"/>
    <property type="project" value="UniProtKB-UniRule"/>
</dbReference>
<dbReference type="Proteomes" id="UP000887565">
    <property type="component" value="Unplaced"/>
</dbReference>
<dbReference type="OMA" id="TWESINS"/>
<reference evidence="9" key="1">
    <citation type="submission" date="2022-11" db="UniProtKB">
        <authorList>
            <consortium name="WormBaseParasite"/>
        </authorList>
    </citation>
    <scope>IDENTIFICATION</scope>
</reference>
<keyword evidence="3" id="KW-0863">Zinc-finger</keyword>
<evidence type="ECO:0000259" key="7">
    <source>
        <dbReference type="Pfam" id="PF26148"/>
    </source>
</evidence>
<evidence type="ECO:0000313" key="9">
    <source>
        <dbReference type="WBParaSite" id="nRc.2.0.1.t22057-RA"/>
    </source>
</evidence>
<evidence type="ECO:0000256" key="6">
    <source>
        <dbReference type="SAM" id="Coils"/>
    </source>
</evidence>
<feature type="repeat" description="CHCR" evidence="5">
    <location>
        <begin position="169"/>
        <end position="328"/>
    </location>
</feature>
<dbReference type="Pfam" id="PF26148">
    <property type="entry name" value="VPS18_RING_C"/>
    <property type="match status" value="1"/>
</dbReference>
<feature type="domain" description="Pep3/Vps18 RING C-terminal" evidence="7">
    <location>
        <begin position="407"/>
        <end position="508"/>
    </location>
</feature>
<keyword evidence="8" id="KW-1185">Reference proteome</keyword>
<evidence type="ECO:0000313" key="8">
    <source>
        <dbReference type="Proteomes" id="UP000887565"/>
    </source>
</evidence>
<feature type="coiled-coil region" evidence="6">
    <location>
        <begin position="444"/>
        <end position="498"/>
    </location>
</feature>
<dbReference type="GO" id="GO:0007040">
    <property type="term" value="P:lysosome organization"/>
    <property type="evidence" value="ECO:0007669"/>
    <property type="project" value="TreeGrafter"/>
</dbReference>
<dbReference type="GO" id="GO:0030674">
    <property type="term" value="F:protein-macromolecule adaptor activity"/>
    <property type="evidence" value="ECO:0007669"/>
    <property type="project" value="TreeGrafter"/>
</dbReference>
<dbReference type="PANTHER" id="PTHR23323">
    <property type="entry name" value="VACUOLAR PROTEIN SORTING-ASSOCIATED PROTEIN"/>
    <property type="match status" value="1"/>
</dbReference>
<evidence type="ECO:0000256" key="3">
    <source>
        <dbReference type="ARBA" id="ARBA00022771"/>
    </source>
</evidence>
<dbReference type="AlphaFoldDB" id="A0A915J6G2"/>
<dbReference type="GO" id="GO:0008270">
    <property type="term" value="F:zinc ion binding"/>
    <property type="evidence" value="ECO:0007669"/>
    <property type="project" value="UniProtKB-KW"/>
</dbReference>
<dbReference type="PROSITE" id="PS50236">
    <property type="entry name" value="CHCR"/>
    <property type="match status" value="1"/>
</dbReference>
<feature type="coiled-coil region" evidence="6">
    <location>
        <begin position="366"/>
        <end position="407"/>
    </location>
</feature>
<dbReference type="PANTHER" id="PTHR23323:SF26">
    <property type="entry name" value="VACUOLAR PROTEIN SORTING-ASSOCIATED PROTEIN 18 HOMOLOG"/>
    <property type="match status" value="1"/>
</dbReference>
<dbReference type="InterPro" id="IPR058919">
    <property type="entry name" value="Pep3/Vps18_RING_C"/>
</dbReference>
<accession>A0A915J6G2</accession>
<keyword evidence="2" id="KW-0479">Metal-binding</keyword>
<keyword evidence="6" id="KW-0175">Coiled coil</keyword>
<protein>
    <submittedName>
        <fullName evidence="9">Vacuolar protein sorting-associated protein 18 homolog</fullName>
    </submittedName>
</protein>